<dbReference type="InterPro" id="IPR029044">
    <property type="entry name" value="Nucleotide-diphossugar_trans"/>
</dbReference>
<evidence type="ECO:0000259" key="1">
    <source>
        <dbReference type="Pfam" id="PF00535"/>
    </source>
</evidence>
<keyword evidence="2" id="KW-0808">Transferase</keyword>
<proteinExistence type="predicted"/>
<gene>
    <name evidence="2" type="ORF">MNBD_GAMMA09-575</name>
</gene>
<dbReference type="CDD" id="cd02511">
    <property type="entry name" value="Beta4Glucosyltransferase"/>
    <property type="match status" value="1"/>
</dbReference>
<accession>A0A3B0Y3F3</accession>
<dbReference type="PANTHER" id="PTHR43630:SF2">
    <property type="entry name" value="GLYCOSYLTRANSFERASE"/>
    <property type="match status" value="1"/>
</dbReference>
<dbReference type="EMBL" id="UOFI01000036">
    <property type="protein sequence ID" value="VAW63014.1"/>
    <property type="molecule type" value="Genomic_DNA"/>
</dbReference>
<name>A0A3B0Y3F3_9ZZZZ</name>
<dbReference type="PANTHER" id="PTHR43630">
    <property type="entry name" value="POLY-BETA-1,6-N-ACETYL-D-GLUCOSAMINE SYNTHASE"/>
    <property type="match status" value="1"/>
</dbReference>
<reference evidence="2" key="1">
    <citation type="submission" date="2018-06" db="EMBL/GenBank/DDBJ databases">
        <authorList>
            <person name="Zhirakovskaya E."/>
        </authorList>
    </citation>
    <scope>NUCLEOTIDE SEQUENCE</scope>
</reference>
<dbReference type="Gene3D" id="3.90.550.10">
    <property type="entry name" value="Spore Coat Polysaccharide Biosynthesis Protein SpsA, Chain A"/>
    <property type="match status" value="1"/>
</dbReference>
<sequence length="249" mass="29413">MKNKLSVTIICMNEEGRIRQCLESVRWADEIIVVDSGSTDKTLDIVAEYTDKIIINKEWPGFGLQKHLAVSRASHDWVLSIDSDEVVSDELRDEIIDLISRIDEKTVFRFNRLTHFCGKFIKHSGWHPDRIVRLFNKKYYQFNDAVIHESVSCKGAKKINLKGKLYHYTYESLDEYIDKRNKYAYAWAKNQFTKGRKPSVLEIVVHSLFAFIRHYFIRLGVLDGYHGFLISMIQMQYTFNKYNFLKFFK</sequence>
<feature type="domain" description="Glycosyltransferase 2-like" evidence="1">
    <location>
        <begin position="6"/>
        <end position="139"/>
    </location>
</feature>
<dbReference type="AlphaFoldDB" id="A0A3B0Y3F3"/>
<dbReference type="SUPFAM" id="SSF53448">
    <property type="entry name" value="Nucleotide-diphospho-sugar transferases"/>
    <property type="match status" value="1"/>
</dbReference>
<evidence type="ECO:0000313" key="2">
    <source>
        <dbReference type="EMBL" id="VAW63014.1"/>
    </source>
</evidence>
<dbReference type="GO" id="GO:0016740">
    <property type="term" value="F:transferase activity"/>
    <property type="evidence" value="ECO:0007669"/>
    <property type="project" value="UniProtKB-KW"/>
</dbReference>
<organism evidence="2">
    <name type="scientific">hydrothermal vent metagenome</name>
    <dbReference type="NCBI Taxonomy" id="652676"/>
    <lineage>
        <taxon>unclassified sequences</taxon>
        <taxon>metagenomes</taxon>
        <taxon>ecological metagenomes</taxon>
    </lineage>
</organism>
<protein>
    <submittedName>
        <fullName evidence="2">Two-domain glycosyltransferase</fullName>
    </submittedName>
</protein>
<dbReference type="Pfam" id="PF00535">
    <property type="entry name" value="Glycos_transf_2"/>
    <property type="match status" value="1"/>
</dbReference>
<dbReference type="InterPro" id="IPR001173">
    <property type="entry name" value="Glyco_trans_2-like"/>
</dbReference>